<dbReference type="InterPro" id="IPR027417">
    <property type="entry name" value="P-loop_NTPase"/>
</dbReference>
<keyword evidence="4" id="KW-0342">GTP-binding</keyword>
<evidence type="ECO:0000313" key="9">
    <source>
        <dbReference type="Proteomes" id="UP001567538"/>
    </source>
</evidence>
<keyword evidence="5" id="KW-0175">Coiled coil</keyword>
<dbReference type="GO" id="GO:0005525">
    <property type="term" value="F:GTP binding"/>
    <property type="evidence" value="ECO:0007669"/>
    <property type="project" value="UniProtKB-KW"/>
</dbReference>
<reference evidence="8 9" key="1">
    <citation type="submission" date="2024-06" db="EMBL/GenBank/DDBJ databases">
        <title>A chromosome level genome sequence of Diviner's sage (Salvia divinorum).</title>
        <authorList>
            <person name="Ford S.A."/>
            <person name="Ro D.-K."/>
            <person name="Ness R.W."/>
            <person name="Phillips M.A."/>
        </authorList>
    </citation>
    <scope>NUCLEOTIDE SEQUENCE [LARGE SCALE GENOMIC DNA]</scope>
    <source>
        <strain evidence="8">SAF-2024a</strain>
        <tissue evidence="8">Leaf</tissue>
    </source>
</reference>
<dbReference type="SUPFAM" id="SSF52540">
    <property type="entry name" value="P-loop containing nucleoside triphosphate hydrolases"/>
    <property type="match status" value="1"/>
</dbReference>
<dbReference type="Pfam" id="PF01926">
    <property type="entry name" value="MMR_HSR1"/>
    <property type="match status" value="1"/>
</dbReference>
<evidence type="ECO:0000256" key="6">
    <source>
        <dbReference type="SAM" id="MobiDB-lite"/>
    </source>
</evidence>
<keyword evidence="1" id="KW-0479">Metal-binding</keyword>
<feature type="region of interest" description="Disordered" evidence="6">
    <location>
        <begin position="1"/>
        <end position="21"/>
    </location>
</feature>
<dbReference type="Pfam" id="PF16360">
    <property type="entry name" value="GTP-bdg_M"/>
    <property type="match status" value="1"/>
</dbReference>
<name>A0ABD1FYY2_SALDI</name>
<organism evidence="8 9">
    <name type="scientific">Salvia divinorum</name>
    <name type="common">Maria pastora</name>
    <name type="synonym">Diviner's sage</name>
    <dbReference type="NCBI Taxonomy" id="28513"/>
    <lineage>
        <taxon>Eukaryota</taxon>
        <taxon>Viridiplantae</taxon>
        <taxon>Streptophyta</taxon>
        <taxon>Embryophyta</taxon>
        <taxon>Tracheophyta</taxon>
        <taxon>Spermatophyta</taxon>
        <taxon>Magnoliopsida</taxon>
        <taxon>eudicotyledons</taxon>
        <taxon>Gunneridae</taxon>
        <taxon>Pentapetalae</taxon>
        <taxon>asterids</taxon>
        <taxon>lamiids</taxon>
        <taxon>Lamiales</taxon>
        <taxon>Lamiaceae</taxon>
        <taxon>Nepetoideae</taxon>
        <taxon>Mentheae</taxon>
        <taxon>Salviinae</taxon>
        <taxon>Salvia</taxon>
        <taxon>Salvia subgen. Calosphace</taxon>
    </lineage>
</organism>
<dbReference type="Proteomes" id="UP001567538">
    <property type="component" value="Unassembled WGS sequence"/>
</dbReference>
<dbReference type="InterPro" id="IPR030394">
    <property type="entry name" value="G_HFLX_dom"/>
</dbReference>
<dbReference type="PROSITE" id="PS51705">
    <property type="entry name" value="G_HFLX"/>
    <property type="match status" value="1"/>
</dbReference>
<keyword evidence="9" id="KW-1185">Reference proteome</keyword>
<dbReference type="FunFam" id="3.40.50.300:FF:001888">
    <property type="entry name" value="GTP-binding protein chloroplastic"/>
    <property type="match status" value="1"/>
</dbReference>
<dbReference type="InterPro" id="IPR006073">
    <property type="entry name" value="GTP-bd"/>
</dbReference>
<proteinExistence type="predicted"/>
<dbReference type="PANTHER" id="PTHR10229">
    <property type="entry name" value="GTP-BINDING PROTEIN HFLX"/>
    <property type="match status" value="1"/>
</dbReference>
<comment type="caution">
    <text evidence="8">The sequence shown here is derived from an EMBL/GenBank/DDBJ whole genome shotgun (WGS) entry which is preliminary data.</text>
</comment>
<dbReference type="Pfam" id="PF13167">
    <property type="entry name" value="GTP-bdg_N"/>
    <property type="match status" value="1"/>
</dbReference>
<keyword evidence="3" id="KW-0460">Magnesium</keyword>
<evidence type="ECO:0000256" key="5">
    <source>
        <dbReference type="SAM" id="Coils"/>
    </source>
</evidence>
<evidence type="ECO:0000259" key="7">
    <source>
        <dbReference type="PROSITE" id="PS51705"/>
    </source>
</evidence>
<sequence>MLRSNLRWRSPLPLNSTLNPSSTLSQFPPIFRYFSNSHQDQDETYRDPDAPPRLLVVQPRIRPQTHLKAKLEEALSLANSLEQQRDEFSATESPDKEMPPHVVVQNPIAKSPRADTYFGLGTVETVKCHITNLEDKEEVDAVFVNATLRGIQQRNLERAWGKPVLDRVGLIIQIFNAHAQTKEAKLQAELAALMCKRSRLVRVRGPDGRNTFGGFGGSGEIEVVSARGRASGGRGFISGAGETEIQLQRRRILERKQKLLAEIADVRRTRAMQRAARKRDERLPGQEIPTVAVVGYTNAGKSTLVSRLSNSYLYSDDRLFATVDPKLRSVKLPSGRKVLLSDTVGFISDLPVQLVEAFHATLEEVIEADLLVHVLDSSAPELDENRESVMEVLRRINVPEGKLQNMIEVWNKVDLLEEKSEMCDLDEEEQDVDATCDQHDDNQVIDCDDSGDLEEDIYHDHSDDEQESQLSYDDCSNTVNRHFSGELTTAIAAAKGSEFRSESPGLVETSAVTGVGLQQLLELIDSKLKPCRAVERNSFFHSKWRPPRGEDSDIAIEQ</sequence>
<dbReference type="PRINTS" id="PR00326">
    <property type="entry name" value="GTP1OBG"/>
</dbReference>
<evidence type="ECO:0000256" key="4">
    <source>
        <dbReference type="ARBA" id="ARBA00023134"/>
    </source>
</evidence>
<feature type="compositionally biased region" description="Low complexity" evidence="6">
    <location>
        <begin position="10"/>
        <end position="21"/>
    </location>
</feature>
<gene>
    <name evidence="8" type="ORF">AAHA92_29605</name>
</gene>
<keyword evidence="2" id="KW-0547">Nucleotide-binding</keyword>
<dbReference type="InterPro" id="IPR032305">
    <property type="entry name" value="GTP-bd_M"/>
</dbReference>
<protein>
    <submittedName>
        <fullName evidence="8">GTP-binding protein, chloroplastic</fullName>
    </submittedName>
</protein>
<dbReference type="InterPro" id="IPR042108">
    <property type="entry name" value="GTPase_HflX_N_sf"/>
</dbReference>
<dbReference type="CDD" id="cd01878">
    <property type="entry name" value="HflX"/>
    <property type="match status" value="1"/>
</dbReference>
<evidence type="ECO:0000256" key="3">
    <source>
        <dbReference type="ARBA" id="ARBA00022842"/>
    </source>
</evidence>
<feature type="domain" description="Hflx-type G" evidence="7">
    <location>
        <begin position="289"/>
        <end position="532"/>
    </location>
</feature>
<dbReference type="PANTHER" id="PTHR10229:SF8">
    <property type="entry name" value="GTPASE HFLX"/>
    <property type="match status" value="1"/>
</dbReference>
<dbReference type="EMBL" id="JBEAFC010000011">
    <property type="protein sequence ID" value="KAL1537046.1"/>
    <property type="molecule type" value="Genomic_DNA"/>
</dbReference>
<evidence type="ECO:0000256" key="1">
    <source>
        <dbReference type="ARBA" id="ARBA00022723"/>
    </source>
</evidence>
<dbReference type="AlphaFoldDB" id="A0ABD1FYY2"/>
<dbReference type="GO" id="GO:0046872">
    <property type="term" value="F:metal ion binding"/>
    <property type="evidence" value="ECO:0007669"/>
    <property type="project" value="UniProtKB-KW"/>
</dbReference>
<dbReference type="FunFam" id="3.40.50.11060:FF:000003">
    <property type="entry name" value="GTP-binding protein chloroplastic"/>
    <property type="match status" value="1"/>
</dbReference>
<dbReference type="InterPro" id="IPR016496">
    <property type="entry name" value="GTPase_HflX"/>
</dbReference>
<evidence type="ECO:0000256" key="2">
    <source>
        <dbReference type="ARBA" id="ARBA00022741"/>
    </source>
</evidence>
<feature type="coiled-coil region" evidence="5">
    <location>
        <begin position="64"/>
        <end position="91"/>
    </location>
</feature>
<accession>A0ABD1FYY2</accession>
<dbReference type="NCBIfam" id="TIGR03156">
    <property type="entry name" value="GTP_HflX"/>
    <property type="match status" value="1"/>
</dbReference>
<dbReference type="Gene3D" id="3.40.50.11060">
    <property type="entry name" value="GTPase HflX, N-terminal domain"/>
    <property type="match status" value="1"/>
</dbReference>
<dbReference type="Gene3D" id="3.40.50.300">
    <property type="entry name" value="P-loop containing nucleotide triphosphate hydrolases"/>
    <property type="match status" value="1"/>
</dbReference>
<dbReference type="InterPro" id="IPR025121">
    <property type="entry name" value="GTPase_HflX_N"/>
</dbReference>
<evidence type="ECO:0000313" key="8">
    <source>
        <dbReference type="EMBL" id="KAL1537046.1"/>
    </source>
</evidence>